<evidence type="ECO:0000313" key="2">
    <source>
        <dbReference type="Proteomes" id="UP001151760"/>
    </source>
</evidence>
<evidence type="ECO:0000313" key="1">
    <source>
        <dbReference type="EMBL" id="GJT67497.1"/>
    </source>
</evidence>
<dbReference type="EMBL" id="BQNB010017813">
    <property type="protein sequence ID" value="GJT67497.1"/>
    <property type="molecule type" value="Genomic_DNA"/>
</dbReference>
<proteinExistence type="predicted"/>
<protein>
    <submittedName>
        <fullName evidence="1">Uncharacterized protein</fullName>
    </submittedName>
</protein>
<gene>
    <name evidence="1" type="ORF">Tco_1018977</name>
</gene>
<dbReference type="Proteomes" id="UP001151760">
    <property type="component" value="Unassembled WGS sequence"/>
</dbReference>
<comment type="caution">
    <text evidence="1">The sequence shown here is derived from an EMBL/GenBank/DDBJ whole genome shotgun (WGS) entry which is preliminary data.</text>
</comment>
<keyword evidence="2" id="KW-1185">Reference proteome</keyword>
<reference evidence="1" key="2">
    <citation type="submission" date="2022-01" db="EMBL/GenBank/DDBJ databases">
        <authorList>
            <person name="Yamashiro T."/>
            <person name="Shiraishi A."/>
            <person name="Satake H."/>
            <person name="Nakayama K."/>
        </authorList>
    </citation>
    <scope>NUCLEOTIDE SEQUENCE</scope>
</reference>
<name>A0ABQ5FXR6_9ASTR</name>
<sequence length="93" mass="10361">MPDISRESGFYSGVSGCLRVLKQQQQNSLNSHSGQVYFICLMPALGARLRMYTGISILTVHTLENVVNAQTTVRARHSIRKVSSVEYPRSCSE</sequence>
<accession>A0ABQ5FXR6</accession>
<organism evidence="1 2">
    <name type="scientific">Tanacetum coccineum</name>
    <dbReference type="NCBI Taxonomy" id="301880"/>
    <lineage>
        <taxon>Eukaryota</taxon>
        <taxon>Viridiplantae</taxon>
        <taxon>Streptophyta</taxon>
        <taxon>Embryophyta</taxon>
        <taxon>Tracheophyta</taxon>
        <taxon>Spermatophyta</taxon>
        <taxon>Magnoliopsida</taxon>
        <taxon>eudicotyledons</taxon>
        <taxon>Gunneridae</taxon>
        <taxon>Pentapetalae</taxon>
        <taxon>asterids</taxon>
        <taxon>campanulids</taxon>
        <taxon>Asterales</taxon>
        <taxon>Asteraceae</taxon>
        <taxon>Asteroideae</taxon>
        <taxon>Anthemideae</taxon>
        <taxon>Anthemidinae</taxon>
        <taxon>Tanacetum</taxon>
    </lineage>
</organism>
<reference evidence="1" key="1">
    <citation type="journal article" date="2022" name="Int. J. Mol. Sci.">
        <title>Draft Genome of Tanacetum Coccineum: Genomic Comparison of Closely Related Tanacetum-Family Plants.</title>
        <authorList>
            <person name="Yamashiro T."/>
            <person name="Shiraishi A."/>
            <person name="Nakayama K."/>
            <person name="Satake H."/>
        </authorList>
    </citation>
    <scope>NUCLEOTIDE SEQUENCE</scope>
</reference>